<evidence type="ECO:0000256" key="1">
    <source>
        <dbReference type="SAM" id="SignalP"/>
    </source>
</evidence>
<keyword evidence="3" id="KW-1185">Reference proteome</keyword>
<dbReference type="InterPro" id="IPR021958">
    <property type="entry name" value="DUF3575"/>
</dbReference>
<dbReference type="Proteomes" id="UP001460202">
    <property type="component" value="Unassembled WGS sequence"/>
</dbReference>
<proteinExistence type="predicted"/>
<sequence length="191" mass="21665">MRKLLILLFLSCCSAGPAAAQRFGVKTNALHWATAGTLNAGLEAGLGKRTSLELTGDYNPWTLDRDENRKLKFWSVMPEFRYWLCERFNGHFFGLHSGYGEYNISGVRIPFLKKSVKDHRYQGWATGLGISYGYSWLLGRRWNLEATVGAGYVYTNYDRYECATCGKFRGTGDRHYFGPTKAGISIIYIID</sequence>
<gene>
    <name evidence="2" type="ORF">WMO46_03305</name>
</gene>
<keyword evidence="1" id="KW-0732">Signal</keyword>
<organism evidence="2 3">
    <name type="scientific">Alistipes intestinihominis</name>
    <dbReference type="NCBI Taxonomy" id="3133172"/>
    <lineage>
        <taxon>Bacteria</taxon>
        <taxon>Pseudomonadati</taxon>
        <taxon>Bacteroidota</taxon>
        <taxon>Bacteroidia</taxon>
        <taxon>Bacteroidales</taxon>
        <taxon>Rikenellaceae</taxon>
        <taxon>Alistipes</taxon>
    </lineage>
</organism>
<evidence type="ECO:0000313" key="3">
    <source>
        <dbReference type="Proteomes" id="UP001460202"/>
    </source>
</evidence>
<name>A0ABV1GV55_9BACT</name>
<dbReference type="GeneID" id="78180210"/>
<protein>
    <submittedName>
        <fullName evidence="2">DUF3575 domain-containing protein</fullName>
    </submittedName>
</protein>
<dbReference type="Pfam" id="PF12099">
    <property type="entry name" value="DUF3575"/>
    <property type="match status" value="1"/>
</dbReference>
<dbReference type="InterPro" id="IPR036709">
    <property type="entry name" value="Autotransporte_beta_dom_sf"/>
</dbReference>
<dbReference type="RefSeq" id="WP_026076683.1">
    <property type="nucleotide sequence ID" value="NZ_JBBMFL010000003.1"/>
</dbReference>
<feature type="chain" id="PRO_5045335030" evidence="1">
    <location>
        <begin position="21"/>
        <end position="191"/>
    </location>
</feature>
<comment type="caution">
    <text evidence="2">The sequence shown here is derived from an EMBL/GenBank/DDBJ whole genome shotgun (WGS) entry which is preliminary data.</text>
</comment>
<dbReference type="SUPFAM" id="SSF103515">
    <property type="entry name" value="Autotransporter"/>
    <property type="match status" value="1"/>
</dbReference>
<dbReference type="EMBL" id="JBBMFL010000003">
    <property type="protein sequence ID" value="MEQ2543978.1"/>
    <property type="molecule type" value="Genomic_DNA"/>
</dbReference>
<accession>A0ABV1GV55</accession>
<evidence type="ECO:0000313" key="2">
    <source>
        <dbReference type="EMBL" id="MEQ2543978.1"/>
    </source>
</evidence>
<reference evidence="2 3" key="1">
    <citation type="submission" date="2024-03" db="EMBL/GenBank/DDBJ databases">
        <title>Human intestinal bacterial collection.</title>
        <authorList>
            <person name="Pauvert C."/>
            <person name="Hitch T.C.A."/>
            <person name="Clavel T."/>
        </authorList>
    </citation>
    <scope>NUCLEOTIDE SEQUENCE [LARGE SCALE GENOMIC DNA]</scope>
    <source>
        <strain evidence="2 3">CLA-KB-H122</strain>
    </source>
</reference>
<feature type="signal peptide" evidence="1">
    <location>
        <begin position="1"/>
        <end position="20"/>
    </location>
</feature>